<reference evidence="3" key="1">
    <citation type="submission" date="2019-01" db="EMBL/GenBank/DDBJ databases">
        <title>Draft genome sequences of three monokaryotic isolates of the white-rot basidiomycete fungus Dichomitus squalens.</title>
        <authorList>
            <consortium name="DOE Joint Genome Institute"/>
            <person name="Lopez S.C."/>
            <person name="Andreopoulos B."/>
            <person name="Pangilinan J."/>
            <person name="Lipzen A."/>
            <person name="Riley R."/>
            <person name="Ahrendt S."/>
            <person name="Ng V."/>
            <person name="Barry K."/>
            <person name="Daum C."/>
            <person name="Grigoriev I.V."/>
            <person name="Hilden K.S."/>
            <person name="Makela M.R."/>
            <person name="de Vries R.P."/>
        </authorList>
    </citation>
    <scope>NUCLEOTIDE SEQUENCE [LARGE SCALE GENOMIC DNA]</scope>
    <source>
        <strain evidence="3">OM18370.1</strain>
    </source>
</reference>
<evidence type="ECO:0000259" key="2">
    <source>
        <dbReference type="PROSITE" id="PS51471"/>
    </source>
</evidence>
<dbReference type="PANTHER" id="PTHR33099:SF7">
    <property type="entry name" value="MYND-TYPE DOMAIN-CONTAINING PROTEIN"/>
    <property type="match status" value="1"/>
</dbReference>
<evidence type="ECO:0000313" key="3">
    <source>
        <dbReference type="EMBL" id="TBU29827.1"/>
    </source>
</evidence>
<dbReference type="EMBL" id="ML143410">
    <property type="protein sequence ID" value="TBU29827.1"/>
    <property type="molecule type" value="Genomic_DNA"/>
</dbReference>
<gene>
    <name evidence="3" type="ORF">BD311DRAFT_692152</name>
</gene>
<dbReference type="InterPro" id="IPR044862">
    <property type="entry name" value="Pro_4_hyd_alph_FE2OG_OXY"/>
</dbReference>
<dbReference type="PROSITE" id="PS51471">
    <property type="entry name" value="FE2OG_OXY"/>
    <property type="match status" value="1"/>
</dbReference>
<dbReference type="PANTHER" id="PTHR33099">
    <property type="entry name" value="FE2OG DIOXYGENASE DOMAIN-CONTAINING PROTEIN"/>
    <property type="match status" value="1"/>
</dbReference>
<feature type="domain" description="Fe2OG dioxygenase" evidence="2">
    <location>
        <begin position="151"/>
        <end position="252"/>
    </location>
</feature>
<feature type="region of interest" description="Disordered" evidence="1">
    <location>
        <begin position="1072"/>
        <end position="1128"/>
    </location>
</feature>
<sequence length="1128" mass="125089">MIRTKQTARKSTGGKAPRAQYITDRSSDSDVELTEQTRVIRNRLENIFKSDLTFSGSSSFHRAYPEAPNPCLKITGIGSIGLPLNVRDAEAIKARAQQAPFGKATKTVVDKSVRDTWEIDGKQVEFENRAWAPFMDRVVRTVCETLGVNYDASQPRCDLYKLLLYEKGSHFKPHVDTEKADGMFATIVIVLPSRFSGGTVHVTHGDTSEVINCSVNSHTDTTVLAWYTDVQHEVKPITSGYRLALSFNLIHTTKSLRPALPSQSGAASRLRDVLTSWRDGDGGPSKIMYLLSHKYSQANLSGSALKGADAQLVSTLEAVARPLGFHLGFANLICTEHGYGDAMSFSDEISMIEVEETSVELENLVDLSGSLIRRVFEYDVNKEVIPEKFAREITSGEYDEQDDHGGYTGNEGATIDRIYLRTVVVIWPSWTHYDIVYGEDSFWHACEELESSTTTSPTLEENQLVQYILSRVDADDENADHEQAVSSVATAAACRWKDLALWRKTMDKCLPYLSLAMSSVEESIYTAVETFGFEAVESLMNDVLEGTISDVDVLEFLSQFESWTTGKLAKKVAEPIKRWIADRRTHRLTNLTVSSGDDYGLLVSLVLEHYDAEFLENSVVPQLKSRCRPSAIPALVHIINSQPNISSDARTRMTRDLMVVAVAKIDFYADYDFYERRSSTELATSFVEICLHCGWDDLLLKVLSRLMQAEDRQYGIETGIPVLSCIGEAARAYPASKPFPDVVPFAKWVVSSYLDVIAALPHEITASDLISICGALEAIGQSGLAETQLLPKLETLPISPHTLKSLLDGLHAKGKAIDLDRGPMKTVMSRLVTKYATIVDFRPTGWGHPNIDKHRVDAAHDALKYCVEVGVPDACFEVLQRLFSKSGELTAEFLRSTVIPLLKKLHPLLKKHKLRVTADPIAAPLRTLLLDWVGQVMGPQPSDSTLAPLRSLDDWTCACDYCPNVRRWLAESAESRHTFPHLGAPNRKHIEKFLKVHALHIATWQADIARPQGLVVEKLPKFIKPMQWKENQSQGRKLLDAISTDARELQAILGPDYVMVATQLGADAPLASQGNTAAGPSKTIAKTTTNTTKKRLDKEAGEGSERPPPTKRKKKDTSKVLGDVIDLT</sequence>
<feature type="region of interest" description="Disordered" evidence="1">
    <location>
        <begin position="1"/>
        <end position="28"/>
    </location>
</feature>
<dbReference type="OrthoDB" id="3269573at2759"/>
<evidence type="ECO:0000256" key="1">
    <source>
        <dbReference type="SAM" id="MobiDB-lite"/>
    </source>
</evidence>
<dbReference type="Gene3D" id="2.60.120.620">
    <property type="entry name" value="q2cbj1_9rhob like domain"/>
    <property type="match status" value="1"/>
</dbReference>
<organism evidence="3">
    <name type="scientific">Dichomitus squalens</name>
    <dbReference type="NCBI Taxonomy" id="114155"/>
    <lineage>
        <taxon>Eukaryota</taxon>
        <taxon>Fungi</taxon>
        <taxon>Dikarya</taxon>
        <taxon>Basidiomycota</taxon>
        <taxon>Agaricomycotina</taxon>
        <taxon>Agaricomycetes</taxon>
        <taxon>Polyporales</taxon>
        <taxon>Polyporaceae</taxon>
        <taxon>Dichomitus</taxon>
    </lineage>
</organism>
<dbReference type="Proteomes" id="UP000292957">
    <property type="component" value="Unassembled WGS sequence"/>
</dbReference>
<accession>A0A4Q9MRI7</accession>
<feature type="compositionally biased region" description="Low complexity" evidence="1">
    <location>
        <begin position="1082"/>
        <end position="1091"/>
    </location>
</feature>
<feature type="compositionally biased region" description="Basic and acidic residues" evidence="1">
    <location>
        <begin position="1094"/>
        <end position="1105"/>
    </location>
</feature>
<protein>
    <recommendedName>
        <fullName evidence="2">Fe2OG dioxygenase domain-containing protein</fullName>
    </recommendedName>
</protein>
<proteinExistence type="predicted"/>
<name>A0A4Q9MRI7_9APHY</name>
<dbReference type="AlphaFoldDB" id="A0A4Q9MRI7"/>
<dbReference type="InterPro" id="IPR005123">
    <property type="entry name" value="Oxoglu/Fe-dep_dioxygenase_dom"/>
</dbReference>
<dbReference type="Pfam" id="PF13640">
    <property type="entry name" value="2OG-FeII_Oxy_3"/>
    <property type="match status" value="1"/>
</dbReference>